<dbReference type="Pfam" id="PF01253">
    <property type="entry name" value="SUI1"/>
    <property type="match status" value="1"/>
</dbReference>
<dbReference type="InterPro" id="IPR048517">
    <property type="entry name" value="DENR_N"/>
</dbReference>
<dbReference type="Pfam" id="PF21023">
    <property type="entry name" value="DENR_N"/>
    <property type="match status" value="1"/>
</dbReference>
<evidence type="ECO:0000313" key="3">
    <source>
        <dbReference type="Proteomes" id="UP000185944"/>
    </source>
</evidence>
<dbReference type="OrthoDB" id="277199at2759"/>
<dbReference type="Gene3D" id="3.30.780.10">
    <property type="entry name" value="SUI1-like domain"/>
    <property type="match status" value="1"/>
</dbReference>
<dbReference type="EMBL" id="LTDL01000042">
    <property type="protein sequence ID" value="OAG28897.1"/>
    <property type="molecule type" value="Genomic_DNA"/>
</dbReference>
<evidence type="ECO:0000259" key="1">
    <source>
        <dbReference type="PROSITE" id="PS50296"/>
    </source>
</evidence>
<feature type="domain" description="SUI1" evidence="1">
    <location>
        <begin position="39"/>
        <end position="112"/>
    </location>
</feature>
<dbReference type="GO" id="GO:0001731">
    <property type="term" value="P:formation of translation preinitiation complex"/>
    <property type="evidence" value="ECO:0007669"/>
    <property type="project" value="TreeGrafter"/>
</dbReference>
<dbReference type="PROSITE" id="PS50296">
    <property type="entry name" value="SUI1"/>
    <property type="match status" value="1"/>
</dbReference>
<sequence>MSEALMYCEKCSFPTEYCEYSPICTGTKKEVEASKEVKITVTTKKVTGNKKVTLVKNLQMLMSTQQIKEVAKKLSKTIACGASLVKNGSGTDDISVQTSEDLRVIDILARNGVPKDKIERITKSK</sequence>
<dbReference type="GO" id="GO:0003743">
    <property type="term" value="F:translation initiation factor activity"/>
    <property type="evidence" value="ECO:0007669"/>
    <property type="project" value="InterPro"/>
</dbReference>
<organism evidence="2 3">
    <name type="scientific">Nematocida displodere</name>
    <dbReference type="NCBI Taxonomy" id="1805483"/>
    <lineage>
        <taxon>Eukaryota</taxon>
        <taxon>Fungi</taxon>
        <taxon>Fungi incertae sedis</taxon>
        <taxon>Microsporidia</taxon>
        <taxon>Nematocida</taxon>
    </lineage>
</organism>
<name>A0A177EAD9_9MICR</name>
<evidence type="ECO:0000313" key="2">
    <source>
        <dbReference type="EMBL" id="OAG28897.1"/>
    </source>
</evidence>
<dbReference type="GeneID" id="93647386"/>
<dbReference type="PANTHER" id="PTHR12789">
    <property type="entry name" value="DENSITY-REGULATED PROTEIN HOMOLOG"/>
    <property type="match status" value="1"/>
</dbReference>
<dbReference type="AlphaFoldDB" id="A0A177EAD9"/>
<keyword evidence="3" id="KW-1185">Reference proteome</keyword>
<dbReference type="VEuPathDB" id="MicrosporidiaDB:NEDG_01036"/>
<accession>A0A177EAD9</accession>
<dbReference type="PANTHER" id="PTHR12789:SF0">
    <property type="entry name" value="DENSITY-REGULATED PROTEIN"/>
    <property type="match status" value="1"/>
</dbReference>
<dbReference type="InterPro" id="IPR050318">
    <property type="entry name" value="DENR/SUI1_TIF"/>
</dbReference>
<protein>
    <recommendedName>
        <fullName evidence="1">SUI1 domain-containing protein</fullName>
    </recommendedName>
</protein>
<dbReference type="GO" id="GO:0002188">
    <property type="term" value="P:translation reinitiation"/>
    <property type="evidence" value="ECO:0007669"/>
    <property type="project" value="TreeGrafter"/>
</dbReference>
<dbReference type="InterPro" id="IPR001950">
    <property type="entry name" value="SUI1"/>
</dbReference>
<dbReference type="Proteomes" id="UP000185944">
    <property type="component" value="Unassembled WGS sequence"/>
</dbReference>
<dbReference type="RefSeq" id="XP_067543642.1">
    <property type="nucleotide sequence ID" value="XM_067688454.1"/>
</dbReference>
<gene>
    <name evidence="2" type="ORF">NEDG_01036</name>
</gene>
<dbReference type="SUPFAM" id="SSF55159">
    <property type="entry name" value="eIF1-like"/>
    <property type="match status" value="1"/>
</dbReference>
<comment type="caution">
    <text evidence="2">The sequence shown here is derived from an EMBL/GenBank/DDBJ whole genome shotgun (WGS) entry which is preliminary data.</text>
</comment>
<dbReference type="GO" id="GO:0003729">
    <property type="term" value="F:mRNA binding"/>
    <property type="evidence" value="ECO:0007669"/>
    <property type="project" value="TreeGrafter"/>
</dbReference>
<reference evidence="2 3" key="1">
    <citation type="submission" date="2016-02" db="EMBL/GenBank/DDBJ databases">
        <title>Discovery of a natural microsporidian pathogen with a broad tissue tropism in Caenorhabditis elegans.</title>
        <authorList>
            <person name="Luallen R.J."/>
            <person name="Reinke A.W."/>
            <person name="Tong L."/>
            <person name="Botts M.R."/>
            <person name="Felix M.-A."/>
            <person name="Troemel E.R."/>
        </authorList>
    </citation>
    <scope>NUCLEOTIDE SEQUENCE [LARGE SCALE GENOMIC DNA]</scope>
    <source>
        <strain evidence="2 3">JUm2807</strain>
    </source>
</reference>
<proteinExistence type="predicted"/>
<dbReference type="InterPro" id="IPR036877">
    <property type="entry name" value="SUI1_dom_sf"/>
</dbReference>